<dbReference type="ExpressionAtlas" id="A0A5S9WSG1">
    <property type="expression patterns" value="baseline and differential"/>
</dbReference>
<keyword evidence="1" id="KW-0547">Nucleotide-binding</keyword>
<dbReference type="EMBL" id="CACSHJ010000087">
    <property type="protein sequence ID" value="CAA0321451.1"/>
    <property type="molecule type" value="Genomic_DNA"/>
</dbReference>
<dbReference type="OrthoDB" id="75710at2759"/>
<accession>A0A5S9WSG1</accession>
<organism evidence="3 4">
    <name type="scientific">Arabidopsis thaliana</name>
    <name type="common">Mouse-ear cress</name>
    <dbReference type="NCBI Taxonomy" id="3702"/>
    <lineage>
        <taxon>Eukaryota</taxon>
        <taxon>Viridiplantae</taxon>
        <taxon>Streptophyta</taxon>
        <taxon>Embryophyta</taxon>
        <taxon>Tracheophyta</taxon>
        <taxon>Spermatophyta</taxon>
        <taxon>Magnoliopsida</taxon>
        <taxon>eudicotyledons</taxon>
        <taxon>Gunneridae</taxon>
        <taxon>Pentapetalae</taxon>
        <taxon>rosids</taxon>
        <taxon>malvids</taxon>
        <taxon>Brassicales</taxon>
        <taxon>Brassicaceae</taxon>
        <taxon>Camelineae</taxon>
        <taxon>Arabidopsis</taxon>
    </lineage>
</organism>
<gene>
    <name evidence="3" type="ORF">C24_LOCUS5647</name>
</gene>
<dbReference type="Gene3D" id="1.10.510.10">
    <property type="entry name" value="Transferase(Phosphotransferase) domain 1"/>
    <property type="match status" value="1"/>
</dbReference>
<dbReference type="GO" id="GO:0005524">
    <property type="term" value="F:ATP binding"/>
    <property type="evidence" value="ECO:0007669"/>
    <property type="project" value="UniProtKB-KW"/>
</dbReference>
<evidence type="ECO:0000256" key="2">
    <source>
        <dbReference type="ARBA" id="ARBA00022840"/>
    </source>
</evidence>
<sequence>MAGTLGYMNLNCLKHGVVSEETDVFAIGISIQRLLMGGKIYDKIRLENRSGDDDDDDDDLRRPFPRWQLKIMEEPKMDEIADPEMGEISEEELCQMKAFLLLSLRCTGHVGEVPTMVEVAKELKSETQSDSHQDISSSVILSNQTKDTRALLRFIACQILLGKMTKEI</sequence>
<dbReference type="PANTHER" id="PTHR27001:SF931">
    <property type="entry name" value="OS11G0664100 PROTEIN"/>
    <property type="match status" value="1"/>
</dbReference>
<reference evidence="3 4" key="1">
    <citation type="submission" date="2019-12" db="EMBL/GenBank/DDBJ databases">
        <authorList>
            <person name="Jiao W.-B."/>
            <person name="Schneeberger K."/>
        </authorList>
    </citation>
    <scope>NUCLEOTIDE SEQUENCE [LARGE SCALE GENOMIC DNA]</scope>
    <source>
        <strain evidence="4">cv. C24</strain>
    </source>
</reference>
<evidence type="ECO:0000313" key="3">
    <source>
        <dbReference type="EMBL" id="CAA0321451.1"/>
    </source>
</evidence>
<proteinExistence type="predicted"/>
<dbReference type="Proteomes" id="UP000434276">
    <property type="component" value="Unassembled WGS sequence"/>
</dbReference>
<name>A0A5S9WSG1_ARATH</name>
<dbReference type="SUPFAM" id="SSF56112">
    <property type="entry name" value="Protein kinase-like (PK-like)"/>
    <property type="match status" value="1"/>
</dbReference>
<dbReference type="PANTHER" id="PTHR27001">
    <property type="entry name" value="OS01G0253100 PROTEIN"/>
    <property type="match status" value="1"/>
</dbReference>
<keyword evidence="2" id="KW-0067">ATP-binding</keyword>
<protein>
    <recommendedName>
        <fullName evidence="5">Protein kinase domain-containing protein</fullName>
    </recommendedName>
</protein>
<evidence type="ECO:0008006" key="5">
    <source>
        <dbReference type="Google" id="ProtNLM"/>
    </source>
</evidence>
<dbReference type="InterPro" id="IPR011009">
    <property type="entry name" value="Kinase-like_dom_sf"/>
</dbReference>
<dbReference type="AlphaFoldDB" id="A0A5S9WSG1"/>
<evidence type="ECO:0000313" key="4">
    <source>
        <dbReference type="Proteomes" id="UP000434276"/>
    </source>
</evidence>
<evidence type="ECO:0000256" key="1">
    <source>
        <dbReference type="ARBA" id="ARBA00022741"/>
    </source>
</evidence>